<feature type="compositionally biased region" description="Polar residues" evidence="1">
    <location>
        <begin position="189"/>
        <end position="220"/>
    </location>
</feature>
<feature type="compositionally biased region" description="Polar residues" evidence="1">
    <location>
        <begin position="263"/>
        <end position="276"/>
    </location>
</feature>
<gene>
    <name evidence="2" type="ORF">TVAG_404240</name>
</gene>
<reference evidence="2" key="2">
    <citation type="journal article" date="2007" name="Science">
        <title>Draft genome sequence of the sexually transmitted pathogen Trichomonas vaginalis.</title>
        <authorList>
            <person name="Carlton J.M."/>
            <person name="Hirt R.P."/>
            <person name="Silva J.C."/>
            <person name="Delcher A.L."/>
            <person name="Schatz M."/>
            <person name="Zhao Q."/>
            <person name="Wortman J.R."/>
            <person name="Bidwell S.L."/>
            <person name="Alsmark U.C.M."/>
            <person name="Besteiro S."/>
            <person name="Sicheritz-Ponten T."/>
            <person name="Noel C.J."/>
            <person name="Dacks J.B."/>
            <person name="Foster P.G."/>
            <person name="Simillion C."/>
            <person name="Van de Peer Y."/>
            <person name="Miranda-Saavedra D."/>
            <person name="Barton G.J."/>
            <person name="Westrop G.D."/>
            <person name="Mueller S."/>
            <person name="Dessi D."/>
            <person name="Fiori P.L."/>
            <person name="Ren Q."/>
            <person name="Paulsen I."/>
            <person name="Zhang H."/>
            <person name="Bastida-Corcuera F.D."/>
            <person name="Simoes-Barbosa A."/>
            <person name="Brown M.T."/>
            <person name="Hayes R.D."/>
            <person name="Mukherjee M."/>
            <person name="Okumura C.Y."/>
            <person name="Schneider R."/>
            <person name="Smith A.J."/>
            <person name="Vanacova S."/>
            <person name="Villalvazo M."/>
            <person name="Haas B.J."/>
            <person name="Pertea M."/>
            <person name="Feldblyum T.V."/>
            <person name="Utterback T.R."/>
            <person name="Shu C.L."/>
            <person name="Osoegawa K."/>
            <person name="de Jong P.J."/>
            <person name="Hrdy I."/>
            <person name="Horvathova L."/>
            <person name="Zubacova Z."/>
            <person name="Dolezal P."/>
            <person name="Malik S.B."/>
            <person name="Logsdon J.M. Jr."/>
            <person name="Henze K."/>
            <person name="Gupta A."/>
            <person name="Wang C.C."/>
            <person name="Dunne R.L."/>
            <person name="Upcroft J.A."/>
            <person name="Upcroft P."/>
            <person name="White O."/>
            <person name="Salzberg S.L."/>
            <person name="Tang P."/>
            <person name="Chiu C.-H."/>
            <person name="Lee Y.-S."/>
            <person name="Embley T.M."/>
            <person name="Coombs G.H."/>
            <person name="Mottram J.C."/>
            <person name="Tachezy J."/>
            <person name="Fraser-Liggett C.M."/>
            <person name="Johnson P.J."/>
        </authorList>
    </citation>
    <scope>NUCLEOTIDE SEQUENCE [LARGE SCALE GENOMIC DNA]</scope>
    <source>
        <strain evidence="2">G3</strain>
    </source>
</reference>
<protein>
    <submittedName>
        <fullName evidence="2">Uncharacterized protein</fullName>
    </submittedName>
</protein>
<sequence length="404" mass="45324">MTDKEYSGYYSYYSDSYGEYYSDDETKSANKTAKKENKDSNNEKSKSNNDSTKSKVQQQQVPNESNNENSLENEHSNYDSKNEAPKSERRISVSFSQEAIDGGVPVKHDNDDLDAWASANSGKSNPYDVEKSSNPEPEDLLPFLSATNPKDPEQKQLPETIPKSKQEINPFLEPEPLQSHYNSIPPRITTHSQDSIQSQYSHENSSQINESQGSNRSILSNPHEDEIESSNQEENPSSPIVKDRGINLSLEREMSDERWMKNIPSQLQTPTIPANKSENRQLESKDKETNFTQSGKTTATNNSLEIQVMGTNDMKVEVSKPPLIIIENEIYPPGEIACDKDRSGTDTSQTNDDNSTSSGATVNSENIWFEFAIPEIPAVDNSLFDNELSTEFDLPKLLAEMKKA</sequence>
<dbReference type="KEGG" id="tva:4766154"/>
<feature type="compositionally biased region" description="Basic and acidic residues" evidence="1">
    <location>
        <begin position="277"/>
        <end position="289"/>
    </location>
</feature>
<dbReference type="VEuPathDB" id="TrichDB:TVAGG3_0675530"/>
<organism evidence="2 3">
    <name type="scientific">Trichomonas vaginalis (strain ATCC PRA-98 / G3)</name>
    <dbReference type="NCBI Taxonomy" id="412133"/>
    <lineage>
        <taxon>Eukaryota</taxon>
        <taxon>Metamonada</taxon>
        <taxon>Parabasalia</taxon>
        <taxon>Trichomonadida</taxon>
        <taxon>Trichomonadidae</taxon>
        <taxon>Trichomonas</taxon>
    </lineage>
</organism>
<feature type="compositionally biased region" description="Basic and acidic residues" evidence="1">
    <location>
        <begin position="241"/>
        <end position="260"/>
    </location>
</feature>
<dbReference type="AlphaFoldDB" id="A2EGH3"/>
<accession>A2EGH3</accession>
<reference evidence="2" key="1">
    <citation type="submission" date="2006-10" db="EMBL/GenBank/DDBJ databases">
        <authorList>
            <person name="Amadeo P."/>
            <person name="Zhao Q."/>
            <person name="Wortman J."/>
            <person name="Fraser-Liggett C."/>
            <person name="Carlton J."/>
        </authorList>
    </citation>
    <scope>NUCLEOTIDE SEQUENCE</scope>
    <source>
        <strain evidence="2">G3</strain>
    </source>
</reference>
<dbReference type="InParanoid" id="A2EGH3"/>
<dbReference type="Proteomes" id="UP000001542">
    <property type="component" value="Unassembled WGS sequence"/>
</dbReference>
<feature type="compositionally biased region" description="Low complexity" evidence="1">
    <location>
        <begin position="345"/>
        <end position="359"/>
    </location>
</feature>
<feature type="compositionally biased region" description="Basic and acidic residues" evidence="1">
    <location>
        <begin position="72"/>
        <end position="91"/>
    </location>
</feature>
<evidence type="ECO:0000313" key="3">
    <source>
        <dbReference type="Proteomes" id="UP000001542"/>
    </source>
</evidence>
<feature type="compositionally biased region" description="Low complexity" evidence="1">
    <location>
        <begin position="229"/>
        <end position="240"/>
    </location>
</feature>
<keyword evidence="3" id="KW-1185">Reference proteome</keyword>
<feature type="region of interest" description="Disordered" evidence="1">
    <location>
        <begin position="336"/>
        <end position="361"/>
    </location>
</feature>
<dbReference type="RefSeq" id="XP_001320479.1">
    <property type="nucleotide sequence ID" value="XM_001320444.1"/>
</dbReference>
<dbReference type="EMBL" id="DS113382">
    <property type="protein sequence ID" value="EAY08256.1"/>
    <property type="molecule type" value="Genomic_DNA"/>
</dbReference>
<feature type="compositionally biased region" description="Basic and acidic residues" evidence="1">
    <location>
        <begin position="24"/>
        <end position="47"/>
    </location>
</feature>
<evidence type="ECO:0000313" key="2">
    <source>
        <dbReference type="EMBL" id="EAY08256.1"/>
    </source>
</evidence>
<evidence type="ECO:0000256" key="1">
    <source>
        <dbReference type="SAM" id="MobiDB-lite"/>
    </source>
</evidence>
<feature type="compositionally biased region" description="Basic and acidic residues" evidence="1">
    <location>
        <begin position="150"/>
        <end position="166"/>
    </location>
</feature>
<feature type="region of interest" description="Disordered" evidence="1">
    <location>
        <begin position="14"/>
        <end position="298"/>
    </location>
</feature>
<name>A2EGH3_TRIV3</name>
<dbReference type="VEuPathDB" id="TrichDB:TVAG_404240"/>
<proteinExistence type="predicted"/>